<keyword evidence="2" id="KW-0813">Transport</keyword>
<dbReference type="Proteomes" id="UP000031338">
    <property type="component" value="Unassembled WGS sequence"/>
</dbReference>
<dbReference type="InterPro" id="IPR038532">
    <property type="entry name" value="NDUFS4-like_sf"/>
</dbReference>
<dbReference type="RefSeq" id="WP_039337503.1">
    <property type="nucleotide sequence ID" value="NZ_JRVC01000023.1"/>
</dbReference>
<comment type="subcellular location">
    <subcellularLocation>
        <location evidence="1">Membrane</location>
    </subcellularLocation>
</comment>
<sequence length="92" mass="10407">MSARIYQRPKNAMQSGKARTSDWLLEFEPAEARRPDPLMGWAGSGDTQSQVTLAFNSQEDAQAYADRYGIDVRVIPTPPRKLKLQSYADNFK</sequence>
<dbReference type="EMBL" id="JRVC01000023">
    <property type="protein sequence ID" value="KHS43245.1"/>
    <property type="molecule type" value="Genomic_DNA"/>
</dbReference>
<dbReference type="PATRIC" id="fig|48936.3.peg.3910"/>
<name>A0A0B8ZAH9_9SPHN</name>
<dbReference type="AlphaFoldDB" id="A0A0B8ZAH9"/>
<keyword evidence="5" id="KW-0249">Electron transport</keyword>
<gene>
    <name evidence="7" type="ORF">NJ75_03875</name>
</gene>
<dbReference type="InterPro" id="IPR006885">
    <property type="entry name" value="NADH_UbQ_FeS_4_mit-like"/>
</dbReference>
<reference evidence="7 8" key="1">
    <citation type="submission" date="2014-10" db="EMBL/GenBank/DDBJ databases">
        <title>Draft genome sequence of Novosphingobium subterraneum DSM 12447.</title>
        <authorList>
            <person name="Gan H.M."/>
            <person name="Gan H.Y."/>
            <person name="Savka M.A."/>
        </authorList>
    </citation>
    <scope>NUCLEOTIDE SEQUENCE [LARGE SCALE GENOMIC DNA]</scope>
    <source>
        <strain evidence="7 8">DSM 12447</strain>
    </source>
</reference>
<evidence type="ECO:0000256" key="1">
    <source>
        <dbReference type="ARBA" id="ARBA00004370"/>
    </source>
</evidence>
<keyword evidence="8" id="KW-1185">Reference proteome</keyword>
<organism evidence="7 8">
    <name type="scientific">Novosphingobium subterraneum</name>
    <dbReference type="NCBI Taxonomy" id="48936"/>
    <lineage>
        <taxon>Bacteria</taxon>
        <taxon>Pseudomonadati</taxon>
        <taxon>Pseudomonadota</taxon>
        <taxon>Alphaproteobacteria</taxon>
        <taxon>Sphingomonadales</taxon>
        <taxon>Sphingomonadaceae</taxon>
        <taxon>Novosphingobium</taxon>
    </lineage>
</organism>
<keyword evidence="4" id="KW-0809">Transit peptide</keyword>
<dbReference type="GO" id="GO:0022900">
    <property type="term" value="P:electron transport chain"/>
    <property type="evidence" value="ECO:0007669"/>
    <property type="project" value="InterPro"/>
</dbReference>
<keyword evidence="3" id="KW-0679">Respiratory chain</keyword>
<evidence type="ECO:0000256" key="5">
    <source>
        <dbReference type="ARBA" id="ARBA00022982"/>
    </source>
</evidence>
<dbReference type="Gene3D" id="3.30.160.190">
    <property type="entry name" value="atu1810 like domain"/>
    <property type="match status" value="1"/>
</dbReference>
<comment type="caution">
    <text evidence="7">The sequence shown here is derived from an EMBL/GenBank/DDBJ whole genome shotgun (WGS) entry which is preliminary data.</text>
</comment>
<dbReference type="STRING" id="48936.NJ75_03875"/>
<evidence type="ECO:0000256" key="2">
    <source>
        <dbReference type="ARBA" id="ARBA00022448"/>
    </source>
</evidence>
<protein>
    <submittedName>
        <fullName evidence="7">ETC complex I subunit region</fullName>
    </submittedName>
</protein>
<dbReference type="Pfam" id="PF04800">
    <property type="entry name" value="NDUS4"/>
    <property type="match status" value="1"/>
</dbReference>
<dbReference type="GO" id="GO:0016020">
    <property type="term" value="C:membrane"/>
    <property type="evidence" value="ECO:0007669"/>
    <property type="project" value="UniProtKB-SubCell"/>
</dbReference>
<evidence type="ECO:0000313" key="7">
    <source>
        <dbReference type="EMBL" id="KHS43245.1"/>
    </source>
</evidence>
<accession>A0A0B8ZAH9</accession>
<proteinExistence type="predicted"/>
<dbReference type="PANTHER" id="PTHR12219">
    <property type="entry name" value="NADH-UBIQUINONE OXIDOREDUCTASE"/>
    <property type="match status" value="1"/>
</dbReference>
<evidence type="ECO:0000256" key="4">
    <source>
        <dbReference type="ARBA" id="ARBA00022946"/>
    </source>
</evidence>
<keyword evidence="6" id="KW-0472">Membrane</keyword>
<evidence type="ECO:0000256" key="6">
    <source>
        <dbReference type="ARBA" id="ARBA00023136"/>
    </source>
</evidence>
<dbReference type="PANTHER" id="PTHR12219:SF8">
    <property type="entry name" value="NADH DEHYDROGENASE [UBIQUINONE] IRON-SULFUR PROTEIN 4, MITOCHONDRIAL"/>
    <property type="match status" value="1"/>
</dbReference>
<evidence type="ECO:0000256" key="3">
    <source>
        <dbReference type="ARBA" id="ARBA00022660"/>
    </source>
</evidence>
<evidence type="ECO:0000313" key="8">
    <source>
        <dbReference type="Proteomes" id="UP000031338"/>
    </source>
</evidence>